<dbReference type="KEGG" id="agh:M3I41_02750"/>
<dbReference type="CDD" id="cd07438">
    <property type="entry name" value="PHP_HisPPase_AMP"/>
    <property type="match status" value="1"/>
</dbReference>
<dbReference type="SUPFAM" id="SSF89550">
    <property type="entry name" value="PHP domain-like"/>
    <property type="match status" value="1"/>
</dbReference>
<dbReference type="SMART" id="SM00481">
    <property type="entry name" value="POLIIIAc"/>
    <property type="match status" value="1"/>
</dbReference>
<dbReference type="InterPro" id="IPR052018">
    <property type="entry name" value="PHP_domain"/>
</dbReference>
<gene>
    <name evidence="2" type="ORF">M3I41_02750</name>
</gene>
<name>A0A9E7AGI6_9ACTO</name>
<sequence length="281" mass="30498">MRIDPHTHSSCSDGTQTPAQLIASALECGLDVIGLTDHDTTDGWHQAAQAIEGTGLKLLRGMEISCSYQGITLHLLSYLHDPDNVALNRELRRSHEARHERARLMVERLSKDYPITWEEVVAQTAPGATLGRPHIADALVAAGAFKDRSEVFAGPLKPGSPYTVERYAPDPVKACALVREAGGVPVVAHPRAASRSKRLIPDEVFARMAEVGLAGLEVYHRDHDDVARAQALRLAKDLGLGISGSSDYHGAGKPNRLGENLMPVEFYERVVEQGLLPILEG</sequence>
<dbReference type="Pfam" id="PF02811">
    <property type="entry name" value="PHP"/>
    <property type="match status" value="1"/>
</dbReference>
<accession>A0A9E7AGI6</accession>
<dbReference type="Gene3D" id="1.10.150.650">
    <property type="match status" value="1"/>
</dbReference>
<evidence type="ECO:0000259" key="1">
    <source>
        <dbReference type="SMART" id="SM00481"/>
    </source>
</evidence>
<dbReference type="InterPro" id="IPR016195">
    <property type="entry name" value="Pol/histidinol_Pase-like"/>
</dbReference>
<dbReference type="AlphaFoldDB" id="A0A9E7AGI6"/>
<feature type="domain" description="Polymerase/histidinol phosphatase N-terminal" evidence="1">
    <location>
        <begin position="3"/>
        <end position="68"/>
    </location>
</feature>
<reference evidence="2" key="1">
    <citation type="submission" date="2022-05" db="EMBL/GenBank/DDBJ databases">
        <title>Using nanopore sequencing to obtain complete genomes from saliva samples.</title>
        <authorList>
            <person name="Baker J.L."/>
        </authorList>
    </citation>
    <scope>NUCLEOTIDE SEQUENCE</scope>
    <source>
        <strain evidence="2">JCVI-JB-Ag32</strain>
    </source>
</reference>
<dbReference type="PANTHER" id="PTHR42924:SF3">
    <property type="entry name" value="POLYMERASE_HISTIDINOL PHOSPHATASE N-TERMINAL DOMAIN-CONTAINING PROTEIN"/>
    <property type="match status" value="1"/>
</dbReference>
<protein>
    <submittedName>
        <fullName evidence="2">PHP domain-containing protein</fullName>
    </submittedName>
</protein>
<dbReference type="GO" id="GO:0004534">
    <property type="term" value="F:5'-3' RNA exonuclease activity"/>
    <property type="evidence" value="ECO:0007669"/>
    <property type="project" value="TreeGrafter"/>
</dbReference>
<dbReference type="InterPro" id="IPR003141">
    <property type="entry name" value="Pol/His_phosphatase_N"/>
</dbReference>
<evidence type="ECO:0000313" key="2">
    <source>
        <dbReference type="EMBL" id="UQF80213.1"/>
    </source>
</evidence>
<dbReference type="PANTHER" id="PTHR42924">
    <property type="entry name" value="EXONUCLEASE"/>
    <property type="match status" value="1"/>
</dbReference>
<dbReference type="Gene3D" id="3.20.20.140">
    <property type="entry name" value="Metal-dependent hydrolases"/>
    <property type="match status" value="1"/>
</dbReference>
<organism evidence="2 3">
    <name type="scientific">Actinomyces graevenitzii</name>
    <dbReference type="NCBI Taxonomy" id="55565"/>
    <lineage>
        <taxon>Bacteria</taxon>
        <taxon>Bacillati</taxon>
        <taxon>Actinomycetota</taxon>
        <taxon>Actinomycetes</taxon>
        <taxon>Actinomycetales</taxon>
        <taxon>Actinomycetaceae</taxon>
        <taxon>Actinomyces</taxon>
    </lineage>
</organism>
<dbReference type="Proteomes" id="UP000830236">
    <property type="component" value="Chromosome"/>
</dbReference>
<dbReference type="GO" id="GO:0035312">
    <property type="term" value="F:5'-3' DNA exonuclease activity"/>
    <property type="evidence" value="ECO:0007669"/>
    <property type="project" value="TreeGrafter"/>
</dbReference>
<dbReference type="EMBL" id="CP097095">
    <property type="protein sequence ID" value="UQF80213.1"/>
    <property type="molecule type" value="Genomic_DNA"/>
</dbReference>
<proteinExistence type="predicted"/>
<evidence type="ECO:0000313" key="3">
    <source>
        <dbReference type="Proteomes" id="UP000830236"/>
    </source>
</evidence>
<dbReference type="InterPro" id="IPR004013">
    <property type="entry name" value="PHP_dom"/>
</dbReference>